<sequence length="69" mass="7719">MMLDHATSQQSRLRPSLKRKFASTSDPDEDSPDNNVQDKDPHSLAYTLVLSCTRGELPPSQDHPRTANL</sequence>
<accession>A0A163LRY8</accession>
<feature type="compositionally biased region" description="Polar residues" evidence="1">
    <location>
        <begin position="1"/>
        <end position="13"/>
    </location>
</feature>
<evidence type="ECO:0000256" key="1">
    <source>
        <dbReference type="SAM" id="MobiDB-lite"/>
    </source>
</evidence>
<reference evidence="2 3" key="1">
    <citation type="journal article" date="2016" name="Sci. Rep.">
        <title>Draft genome sequencing and secretome analysis of fungal phytopathogen Ascochyta rabiei provides insight into the necrotrophic effector repertoire.</title>
        <authorList>
            <person name="Verma S."/>
            <person name="Gazara R.K."/>
            <person name="Nizam S."/>
            <person name="Parween S."/>
            <person name="Chattopadhyay D."/>
            <person name="Verma P.K."/>
        </authorList>
    </citation>
    <scope>NUCLEOTIDE SEQUENCE [LARGE SCALE GENOMIC DNA]</scope>
    <source>
        <strain evidence="2 3">ArDII</strain>
    </source>
</reference>
<name>A0A163LRY8_DIDRA</name>
<comment type="caution">
    <text evidence="2">The sequence shown here is derived from an EMBL/GenBank/DDBJ whole genome shotgun (WGS) entry which is preliminary data.</text>
</comment>
<proteinExistence type="predicted"/>
<evidence type="ECO:0000313" key="2">
    <source>
        <dbReference type="EMBL" id="KZM28060.1"/>
    </source>
</evidence>
<evidence type="ECO:0000313" key="3">
    <source>
        <dbReference type="Proteomes" id="UP000076837"/>
    </source>
</evidence>
<protein>
    <submittedName>
        <fullName evidence="2">Uncharacterized protein</fullName>
    </submittedName>
</protein>
<organism evidence="2 3">
    <name type="scientific">Didymella rabiei</name>
    <name type="common">Chickpea ascochyta blight fungus</name>
    <name type="synonym">Mycosphaerella rabiei</name>
    <dbReference type="NCBI Taxonomy" id="5454"/>
    <lineage>
        <taxon>Eukaryota</taxon>
        <taxon>Fungi</taxon>
        <taxon>Dikarya</taxon>
        <taxon>Ascomycota</taxon>
        <taxon>Pezizomycotina</taxon>
        <taxon>Dothideomycetes</taxon>
        <taxon>Pleosporomycetidae</taxon>
        <taxon>Pleosporales</taxon>
        <taxon>Pleosporineae</taxon>
        <taxon>Didymellaceae</taxon>
        <taxon>Ascochyta</taxon>
    </lineage>
</organism>
<gene>
    <name evidence="2" type="ORF">ST47_g811</name>
</gene>
<dbReference type="AlphaFoldDB" id="A0A163LRY8"/>
<keyword evidence="3" id="KW-1185">Reference proteome</keyword>
<dbReference type="EMBL" id="JYNV01000037">
    <property type="protein sequence ID" value="KZM28060.1"/>
    <property type="molecule type" value="Genomic_DNA"/>
</dbReference>
<feature type="region of interest" description="Disordered" evidence="1">
    <location>
        <begin position="1"/>
        <end position="43"/>
    </location>
</feature>
<dbReference type="Proteomes" id="UP000076837">
    <property type="component" value="Unassembled WGS sequence"/>
</dbReference>